<gene>
    <name evidence="2" type="ORF">CARUB_v10016491mg</name>
</gene>
<sequence>MGQTKPDRHFLIGPEPTLRSPSNLILQNRKALFSLVDFYLALTPSRQLLLLRRLFFFFTLIIEAFSYCTILIN</sequence>
<dbReference type="AlphaFoldDB" id="R0I551"/>
<keyword evidence="3" id="KW-1185">Reference proteome</keyword>
<proteinExistence type="predicted"/>
<feature type="transmembrane region" description="Helical" evidence="1">
    <location>
        <begin position="54"/>
        <end position="72"/>
    </location>
</feature>
<dbReference type="EMBL" id="KB870807">
    <property type="protein sequence ID" value="EOA33150.1"/>
    <property type="molecule type" value="Genomic_DNA"/>
</dbReference>
<dbReference type="Proteomes" id="UP000029121">
    <property type="component" value="Unassembled WGS sequence"/>
</dbReference>
<keyword evidence="1" id="KW-0472">Membrane</keyword>
<name>R0I551_9BRAS</name>
<evidence type="ECO:0000313" key="2">
    <source>
        <dbReference type="EMBL" id="EOA33150.1"/>
    </source>
</evidence>
<evidence type="ECO:0000256" key="1">
    <source>
        <dbReference type="SAM" id="Phobius"/>
    </source>
</evidence>
<protein>
    <submittedName>
        <fullName evidence="2">Uncharacterized protein</fullName>
    </submittedName>
</protein>
<accession>R0I551</accession>
<reference evidence="3" key="1">
    <citation type="journal article" date="2013" name="Nat. Genet.">
        <title>The Capsella rubella genome and the genomic consequences of rapid mating system evolution.</title>
        <authorList>
            <person name="Slotte T."/>
            <person name="Hazzouri K.M."/>
            <person name="Agren J.A."/>
            <person name="Koenig D."/>
            <person name="Maumus F."/>
            <person name="Guo Y.L."/>
            <person name="Steige K."/>
            <person name="Platts A.E."/>
            <person name="Escobar J.S."/>
            <person name="Newman L.K."/>
            <person name="Wang W."/>
            <person name="Mandakova T."/>
            <person name="Vello E."/>
            <person name="Smith L.M."/>
            <person name="Henz S.R."/>
            <person name="Steffen J."/>
            <person name="Takuno S."/>
            <person name="Brandvain Y."/>
            <person name="Coop G."/>
            <person name="Andolfatto P."/>
            <person name="Hu T.T."/>
            <person name="Blanchette M."/>
            <person name="Clark R.M."/>
            <person name="Quesneville H."/>
            <person name="Nordborg M."/>
            <person name="Gaut B.S."/>
            <person name="Lysak M.A."/>
            <person name="Jenkins J."/>
            <person name="Grimwood J."/>
            <person name="Chapman J."/>
            <person name="Prochnik S."/>
            <person name="Shu S."/>
            <person name="Rokhsar D."/>
            <person name="Schmutz J."/>
            <person name="Weigel D."/>
            <person name="Wright S.I."/>
        </authorList>
    </citation>
    <scope>NUCLEOTIDE SEQUENCE [LARGE SCALE GENOMIC DNA]</scope>
    <source>
        <strain evidence="3">cv. Monte Gargano</strain>
    </source>
</reference>
<keyword evidence="1" id="KW-0812">Transmembrane</keyword>
<keyword evidence="1" id="KW-1133">Transmembrane helix</keyword>
<evidence type="ECO:0000313" key="3">
    <source>
        <dbReference type="Proteomes" id="UP000029121"/>
    </source>
</evidence>
<organism evidence="2 3">
    <name type="scientific">Capsella rubella</name>
    <dbReference type="NCBI Taxonomy" id="81985"/>
    <lineage>
        <taxon>Eukaryota</taxon>
        <taxon>Viridiplantae</taxon>
        <taxon>Streptophyta</taxon>
        <taxon>Embryophyta</taxon>
        <taxon>Tracheophyta</taxon>
        <taxon>Spermatophyta</taxon>
        <taxon>Magnoliopsida</taxon>
        <taxon>eudicotyledons</taxon>
        <taxon>Gunneridae</taxon>
        <taxon>Pentapetalae</taxon>
        <taxon>rosids</taxon>
        <taxon>malvids</taxon>
        <taxon>Brassicales</taxon>
        <taxon>Brassicaceae</taxon>
        <taxon>Camelineae</taxon>
        <taxon>Capsella</taxon>
    </lineage>
</organism>